<keyword evidence="3" id="KW-1185">Reference proteome</keyword>
<comment type="caution">
    <text evidence="2">The sequence shown here is derived from an EMBL/GenBank/DDBJ whole genome shotgun (WGS) entry which is preliminary data.</text>
</comment>
<sequence length="235" mass="27323">MTRHSRYETYNDGDGYVYNNPYDSGEFTTYDQDSYGPSSGSYYSTPRPSRSSHRPTYDVDGYPMDGGYAGEEDLRRRATRYQLSESGSTNDGSHTFVGYEDVGDRNLGFTYGRPSRLSQHTYADDRSSRREARQREREQRAQEQREQEQAELEYQLQREQERERRRAQRGYDERDGNPYAGHGGRSGRRGAVTASNDEYLAYQQALREEQQARYDSTPSATHGYGRGRFPAYEYR</sequence>
<feature type="compositionally biased region" description="Basic and acidic residues" evidence="1">
    <location>
        <begin position="122"/>
        <end position="148"/>
    </location>
</feature>
<feature type="region of interest" description="Disordered" evidence="1">
    <location>
        <begin position="1"/>
        <end position="235"/>
    </location>
</feature>
<feature type="compositionally biased region" description="Low complexity" evidence="1">
    <location>
        <begin position="34"/>
        <end position="49"/>
    </location>
</feature>
<feature type="compositionally biased region" description="Basic and acidic residues" evidence="1">
    <location>
        <begin position="156"/>
        <end position="176"/>
    </location>
</feature>
<feature type="compositionally biased region" description="Polar residues" evidence="1">
    <location>
        <begin position="81"/>
        <end position="93"/>
    </location>
</feature>
<evidence type="ECO:0000256" key="1">
    <source>
        <dbReference type="SAM" id="MobiDB-lite"/>
    </source>
</evidence>
<accession>A0ABR3QZZ8</accession>
<reference evidence="2 3" key="1">
    <citation type="submission" date="2024-02" db="EMBL/GenBank/DDBJ databases">
        <title>De novo assembly and annotation of 12 fungi associated with fruit tree decline syndrome in Ontario, Canada.</title>
        <authorList>
            <person name="Sulman M."/>
            <person name="Ellouze W."/>
            <person name="Ilyukhin E."/>
        </authorList>
    </citation>
    <scope>NUCLEOTIDE SEQUENCE [LARGE SCALE GENOMIC DNA]</scope>
    <source>
        <strain evidence="2 3">M97-236</strain>
    </source>
</reference>
<organism evidence="2 3">
    <name type="scientific">Nothophoma quercina</name>
    <dbReference type="NCBI Taxonomy" id="749835"/>
    <lineage>
        <taxon>Eukaryota</taxon>
        <taxon>Fungi</taxon>
        <taxon>Dikarya</taxon>
        <taxon>Ascomycota</taxon>
        <taxon>Pezizomycotina</taxon>
        <taxon>Dothideomycetes</taxon>
        <taxon>Pleosporomycetidae</taxon>
        <taxon>Pleosporales</taxon>
        <taxon>Pleosporineae</taxon>
        <taxon>Didymellaceae</taxon>
        <taxon>Nothophoma</taxon>
    </lineage>
</organism>
<dbReference type="EMBL" id="JAKIXB020000025">
    <property type="protein sequence ID" value="KAL1597568.1"/>
    <property type="molecule type" value="Genomic_DNA"/>
</dbReference>
<evidence type="ECO:0000313" key="2">
    <source>
        <dbReference type="EMBL" id="KAL1597568.1"/>
    </source>
</evidence>
<protein>
    <submittedName>
        <fullName evidence="2">Uncharacterized protein</fullName>
    </submittedName>
</protein>
<proteinExistence type="predicted"/>
<dbReference type="Proteomes" id="UP001521222">
    <property type="component" value="Unassembled WGS sequence"/>
</dbReference>
<gene>
    <name evidence="2" type="ORF">SLS59_007265</name>
</gene>
<evidence type="ECO:0000313" key="3">
    <source>
        <dbReference type="Proteomes" id="UP001521222"/>
    </source>
</evidence>
<name>A0ABR3QZZ8_9PLEO</name>